<dbReference type="GO" id="GO:0019290">
    <property type="term" value="P:siderophore biosynthetic process"/>
    <property type="evidence" value="ECO:0007669"/>
    <property type="project" value="InterPro"/>
</dbReference>
<dbReference type="Proteomes" id="UP000199545">
    <property type="component" value="Unassembled WGS sequence"/>
</dbReference>
<protein>
    <submittedName>
        <fullName evidence="5">Siderophore synthetase component</fullName>
    </submittedName>
</protein>
<dbReference type="Gene3D" id="1.10.510.40">
    <property type="match status" value="1"/>
</dbReference>
<organism evidence="5 6">
    <name type="scientific">Thermoflavimicrobium dichotomicum</name>
    <dbReference type="NCBI Taxonomy" id="46223"/>
    <lineage>
        <taxon>Bacteria</taxon>
        <taxon>Bacillati</taxon>
        <taxon>Bacillota</taxon>
        <taxon>Bacilli</taxon>
        <taxon>Bacillales</taxon>
        <taxon>Thermoactinomycetaceae</taxon>
        <taxon>Thermoflavimicrobium</taxon>
    </lineage>
</organism>
<dbReference type="AlphaFoldDB" id="A0A1I3MEW9"/>
<dbReference type="Pfam" id="PF06276">
    <property type="entry name" value="FhuF"/>
    <property type="match status" value="1"/>
</dbReference>
<dbReference type="RefSeq" id="WP_093228344.1">
    <property type="nucleotide sequence ID" value="NZ_FORR01000003.1"/>
</dbReference>
<feature type="domain" description="Aerobactin siderophore biosynthesis IucA/IucC N-terminal" evidence="3">
    <location>
        <begin position="234"/>
        <end position="471"/>
    </location>
</feature>
<evidence type="ECO:0000313" key="6">
    <source>
        <dbReference type="Proteomes" id="UP000199545"/>
    </source>
</evidence>
<comment type="pathway">
    <text evidence="1">Siderophore biosynthesis.</text>
</comment>
<evidence type="ECO:0000259" key="3">
    <source>
        <dbReference type="Pfam" id="PF04183"/>
    </source>
</evidence>
<reference evidence="5 6" key="1">
    <citation type="submission" date="2016-10" db="EMBL/GenBank/DDBJ databases">
        <authorList>
            <person name="de Groot N.N."/>
        </authorList>
    </citation>
    <scope>NUCLEOTIDE SEQUENCE [LARGE SCALE GENOMIC DNA]</scope>
    <source>
        <strain evidence="5 6">DSM 44778</strain>
    </source>
</reference>
<evidence type="ECO:0000259" key="4">
    <source>
        <dbReference type="Pfam" id="PF06276"/>
    </source>
</evidence>
<dbReference type="GO" id="GO:0016881">
    <property type="term" value="F:acid-amino acid ligase activity"/>
    <property type="evidence" value="ECO:0007669"/>
    <property type="project" value="UniProtKB-ARBA"/>
</dbReference>
<evidence type="ECO:0000256" key="2">
    <source>
        <dbReference type="ARBA" id="ARBA00007832"/>
    </source>
</evidence>
<name>A0A1I3MEW9_9BACL</name>
<comment type="similarity">
    <text evidence="2">Belongs to the IucA/IucC family.</text>
</comment>
<dbReference type="Pfam" id="PF04183">
    <property type="entry name" value="IucA_IucC"/>
    <property type="match status" value="1"/>
</dbReference>
<keyword evidence="6" id="KW-1185">Reference proteome</keyword>
<sequence length="688" mass="80551">MAVEIQRMEKMTPLESVYQNISAGKWDTYEREVYEFLEKQEPALAPLYKEYLDKGRETVLKALVSAMLREDIAGLSSQAFDLRVIDRVYAFHVPIWKQEWHHLLKKLSKQGLKENIIYKVYALNDKAWVVIPVQGLFAFRRYIIDGPIYYVTTTELRALKHPVEWIYLFQHCGEYKWVEFAEELRNACANQTLAYVCWDQKKKSLKHKMDNEEVDHLVTWVSKQKEKQSQFDSHLFFEQFCMEGHNLHPSAKTKMDMEPAAVYAYAPECQSSPQLYFVAVHKEIVEWTVWEKQEEPNACTLDQYPDLLDHVKKKGIDLSQYVLIPVHAWQMKRVIPVVYEQEMAQQLVIPITDYYVPCKASSSFRTIHPEPLHDRRRWAVKVAVHSQMTSTVRSISRQTANNAPRFSKCILEVMKREPELRRYFIPICEWAGFNLNSKQVLKSRNLTAVFREPVEDHVASDEVAIVGTALYAPSPCMDKPILCELVELYAQAIKEPNKSRAAKQLMYEYAQITLSGYLTLMVKYGIGLEGHLQNSIPVFRNGRPVKMLFRDWGGARIYSKRLEKYAIDIHFYPGSLTLTDQEDEMRNKVFYTVYQNHLGELIVQLCQHFAISEQELWRVVFEVTDRVFTQLMTDPDVRLDAIQDQCYFYQEKVAHKALTMMRLTKDGQGYHYVSVPNPLYAYIVEKEM</sequence>
<dbReference type="PANTHER" id="PTHR34384:SF6">
    <property type="entry name" value="STAPHYLOFERRIN B SYNTHASE"/>
    <property type="match status" value="1"/>
</dbReference>
<dbReference type="PANTHER" id="PTHR34384">
    <property type="entry name" value="L-2,3-DIAMINOPROPANOATE--CITRATE LIGASE"/>
    <property type="match status" value="1"/>
</dbReference>
<dbReference type="STRING" id="46223.SAMN05421852_10332"/>
<dbReference type="InterPro" id="IPR022770">
    <property type="entry name" value="IucA/IucC-like_C"/>
</dbReference>
<evidence type="ECO:0000313" key="5">
    <source>
        <dbReference type="EMBL" id="SFI95340.1"/>
    </source>
</evidence>
<dbReference type="OrthoDB" id="495728at2"/>
<dbReference type="InterPro" id="IPR007310">
    <property type="entry name" value="Aerobactin_biosyn_IucA/IucC_N"/>
</dbReference>
<accession>A0A1I3MEW9</accession>
<evidence type="ECO:0000256" key="1">
    <source>
        <dbReference type="ARBA" id="ARBA00004924"/>
    </source>
</evidence>
<dbReference type="InterPro" id="IPR037455">
    <property type="entry name" value="LucA/IucC-like"/>
</dbReference>
<gene>
    <name evidence="5" type="ORF">SAMN05421852_10332</name>
</gene>
<dbReference type="EMBL" id="FORR01000003">
    <property type="protein sequence ID" value="SFI95340.1"/>
    <property type="molecule type" value="Genomic_DNA"/>
</dbReference>
<proteinExistence type="inferred from homology"/>
<feature type="domain" description="Aerobactin siderophore biosynthesis IucA/IucC-like C-terminal" evidence="4">
    <location>
        <begin position="508"/>
        <end position="669"/>
    </location>
</feature>